<dbReference type="KEGG" id="ppsu:NO713_00825"/>
<proteinExistence type="predicted"/>
<evidence type="ECO:0000313" key="1">
    <source>
        <dbReference type="EMBL" id="CAD5923605.1"/>
    </source>
</evidence>
<reference evidence="1" key="1">
    <citation type="submission" date="2020-09" db="EMBL/GenBank/DDBJ databases">
        <authorList>
            <person name="Blom J."/>
        </authorList>
    </citation>
    <scope>NUCLEOTIDE SEQUENCE</scope>
    <source>
        <strain evidence="1">No.713</strain>
    </source>
</reference>
<dbReference type="Proteomes" id="UP001153719">
    <property type="component" value="Chromosome"/>
</dbReference>
<accession>A0A9W4G3W8</accession>
<dbReference type="EMBL" id="LR882967">
    <property type="protein sequence ID" value="CAD5923605.1"/>
    <property type="molecule type" value="Genomic_DNA"/>
</dbReference>
<organism evidence="1 2">
    <name type="scientific">Planktothrix pseudagardhii</name>
    <dbReference type="NCBI Taxonomy" id="132604"/>
    <lineage>
        <taxon>Bacteria</taxon>
        <taxon>Bacillati</taxon>
        <taxon>Cyanobacteriota</taxon>
        <taxon>Cyanophyceae</taxon>
        <taxon>Oscillatoriophycideae</taxon>
        <taxon>Oscillatoriales</taxon>
        <taxon>Microcoleaceae</taxon>
        <taxon>Planktothrix</taxon>
    </lineage>
</organism>
<sequence length="37" mass="4470">MLRMLYAKQFWEGHLSKRLETGFLKLILTFQFLSYGC</sequence>
<name>A0A9W4G3W8_9CYAN</name>
<keyword evidence="2" id="KW-1185">Reference proteome</keyword>
<dbReference type="AlphaFoldDB" id="A0A9W4G3W8"/>
<protein>
    <submittedName>
        <fullName evidence="1">Uncharacterized protein</fullName>
    </submittedName>
</protein>
<evidence type="ECO:0000313" key="2">
    <source>
        <dbReference type="Proteomes" id="UP001153719"/>
    </source>
</evidence>
<gene>
    <name evidence="1" type="ORF">NO713_00825</name>
</gene>